<dbReference type="OrthoDB" id="10261904at2759"/>
<keyword evidence="3 6" id="KW-0347">Helicase</keyword>
<sequence>MSIQLFSSKPAKPRAIPSDATPEGAHPPTMTAPFTSKAMSLTPTRNAALLKTKHGEVALRMPSKPTTATTSSAPSAAAVKGLAVGAAATMDRAGKRSWSSMEATEDDAAMDSDDDEADDGASHVDEDQDQDDDLEDDEDDEDDQDEDAMDDDNDDNDNDDDEEEDDDDDDPAKPQVNTTFAALGLKQWLVKQCEAMGLKHPTDIQVNTIKHVLAGRNVIGCAKTGSGKTAAFALPILHRLSDDPYGPFAVVLTPTRELAFQIAEQFRALGKGINLREAVVVGGVDMMQQSLVLAKRPHVIIATPGRLADHLNSNSQLSLARARFLVLDEADRLLEEGFSPDLNRILAAASNPQRQTLLFSATITKNIANLESMSMSNVVHYETKSSVATVTTLDQRFVITPAKVKDCYLSYLLGQHEDKSIIVFTSSCRNCETITRMIKALGFRCVALHSEMSQSMRLGSLAKFKSSIVNILIATDVASRGLDIPTVKLVINNDVPRTSTDYVHRVGRTARAGRGGMAVTFVTQYDIELIQHIESKIKVKLSALTMDEDAALVNLNDVTTAKRTAIMEMAEENFGERRRRNLEKQDMHRNAAAAEAAAATKSSKRARLTAE</sequence>
<dbReference type="InterPro" id="IPR050079">
    <property type="entry name" value="DEAD_box_RNA_helicase"/>
</dbReference>
<dbReference type="PROSITE" id="PS51192">
    <property type="entry name" value="HELICASE_ATP_BIND_1"/>
    <property type="match status" value="1"/>
</dbReference>
<evidence type="ECO:0000256" key="6">
    <source>
        <dbReference type="RuleBase" id="RU000492"/>
    </source>
</evidence>
<dbReference type="InterPro" id="IPR027417">
    <property type="entry name" value="P-loop_NTPase"/>
</dbReference>
<feature type="domain" description="Helicase ATP-binding" evidence="8">
    <location>
        <begin position="209"/>
        <end position="381"/>
    </location>
</feature>
<feature type="region of interest" description="Disordered" evidence="7">
    <location>
        <begin position="90"/>
        <end position="175"/>
    </location>
</feature>
<dbReference type="Gene3D" id="3.40.50.300">
    <property type="entry name" value="P-loop containing nucleotide triphosphate hydrolases"/>
    <property type="match status" value="2"/>
</dbReference>
<feature type="compositionally biased region" description="Polar residues" evidence="7">
    <location>
        <begin position="32"/>
        <end position="45"/>
    </location>
</feature>
<dbReference type="GO" id="GO:0003676">
    <property type="term" value="F:nucleic acid binding"/>
    <property type="evidence" value="ECO:0007669"/>
    <property type="project" value="InterPro"/>
</dbReference>
<protein>
    <submittedName>
        <fullName evidence="11">DEAD box polypeptide 49</fullName>
    </submittedName>
</protein>
<evidence type="ECO:0000256" key="5">
    <source>
        <dbReference type="PROSITE-ProRule" id="PRU00552"/>
    </source>
</evidence>
<dbReference type="Pfam" id="PF00271">
    <property type="entry name" value="Helicase_C"/>
    <property type="match status" value="1"/>
</dbReference>
<organism evidence="11 12">
    <name type="scientific">Capsaspora owczarzaki (strain ATCC 30864)</name>
    <dbReference type="NCBI Taxonomy" id="595528"/>
    <lineage>
        <taxon>Eukaryota</taxon>
        <taxon>Filasterea</taxon>
        <taxon>Capsaspora</taxon>
    </lineage>
</organism>
<dbReference type="CDD" id="cd18787">
    <property type="entry name" value="SF2_C_DEAD"/>
    <property type="match status" value="1"/>
</dbReference>
<keyword evidence="1 6" id="KW-0547">Nucleotide-binding</keyword>
<name>A0A0D2VNY2_CAPO3</name>
<dbReference type="PROSITE" id="PS51195">
    <property type="entry name" value="Q_MOTIF"/>
    <property type="match status" value="1"/>
</dbReference>
<dbReference type="InParanoid" id="A0A0D2VNY2"/>
<feature type="region of interest" description="Disordered" evidence="7">
    <location>
        <begin position="576"/>
        <end position="611"/>
    </location>
</feature>
<dbReference type="Proteomes" id="UP000008743">
    <property type="component" value="Unassembled WGS sequence"/>
</dbReference>
<comment type="similarity">
    <text evidence="6">Belongs to the DEAD box helicase family.</text>
</comment>
<dbReference type="SMART" id="SM00487">
    <property type="entry name" value="DEXDc"/>
    <property type="match status" value="1"/>
</dbReference>
<feature type="region of interest" description="Disordered" evidence="7">
    <location>
        <begin position="1"/>
        <end position="77"/>
    </location>
</feature>
<evidence type="ECO:0000313" key="12">
    <source>
        <dbReference type="Proteomes" id="UP000008743"/>
    </source>
</evidence>
<feature type="domain" description="Helicase C-terminal" evidence="9">
    <location>
        <begin position="392"/>
        <end position="552"/>
    </location>
</feature>
<keyword evidence="12" id="KW-1185">Reference proteome</keyword>
<evidence type="ECO:0000259" key="8">
    <source>
        <dbReference type="PROSITE" id="PS51192"/>
    </source>
</evidence>
<feature type="compositionally biased region" description="Low complexity" evidence="7">
    <location>
        <begin position="62"/>
        <end position="77"/>
    </location>
</feature>
<reference evidence="12" key="1">
    <citation type="submission" date="2011-02" db="EMBL/GenBank/DDBJ databases">
        <title>The Genome Sequence of Capsaspora owczarzaki ATCC 30864.</title>
        <authorList>
            <person name="Russ C."/>
            <person name="Cuomo C."/>
            <person name="Burger G."/>
            <person name="Gray M.W."/>
            <person name="Holland P.W.H."/>
            <person name="King N."/>
            <person name="Lang F.B.F."/>
            <person name="Roger A.J."/>
            <person name="Ruiz-Trillo I."/>
            <person name="Young S.K."/>
            <person name="Zeng Q."/>
            <person name="Gargeya S."/>
            <person name="Alvarado L."/>
            <person name="Berlin A."/>
            <person name="Chapman S.B."/>
            <person name="Chen Z."/>
            <person name="Freedman E."/>
            <person name="Gellesch M."/>
            <person name="Goldberg J."/>
            <person name="Griggs A."/>
            <person name="Gujja S."/>
            <person name="Heilman E."/>
            <person name="Heiman D."/>
            <person name="Howarth C."/>
            <person name="Mehta T."/>
            <person name="Neiman D."/>
            <person name="Pearson M."/>
            <person name="Roberts A."/>
            <person name="Saif S."/>
            <person name="Shea T."/>
            <person name="Shenoy N."/>
            <person name="Sisk P."/>
            <person name="Stolte C."/>
            <person name="Sykes S."/>
            <person name="White J."/>
            <person name="Yandava C."/>
            <person name="Haas B."/>
            <person name="Nusbaum C."/>
            <person name="Birren B."/>
        </authorList>
    </citation>
    <scope>NUCLEOTIDE SEQUENCE</scope>
    <source>
        <strain evidence="12">ATCC 30864</strain>
    </source>
</reference>
<dbReference type="AlphaFoldDB" id="A0A0D2VNY2"/>
<proteinExistence type="inferred from homology"/>
<dbReference type="Pfam" id="PF00270">
    <property type="entry name" value="DEAD"/>
    <property type="match status" value="1"/>
</dbReference>
<dbReference type="PhylomeDB" id="A0A0D2VNY2"/>
<dbReference type="eggNOG" id="KOG0340">
    <property type="taxonomic scope" value="Eukaryota"/>
</dbReference>
<dbReference type="GO" id="GO:0005829">
    <property type="term" value="C:cytosol"/>
    <property type="evidence" value="ECO:0007669"/>
    <property type="project" value="TreeGrafter"/>
</dbReference>
<dbReference type="PROSITE" id="PS51194">
    <property type="entry name" value="HELICASE_CTER"/>
    <property type="match status" value="1"/>
</dbReference>
<evidence type="ECO:0000256" key="4">
    <source>
        <dbReference type="ARBA" id="ARBA00022840"/>
    </source>
</evidence>
<dbReference type="GO" id="GO:0003724">
    <property type="term" value="F:RNA helicase activity"/>
    <property type="evidence" value="ECO:0007669"/>
    <property type="project" value="InterPro"/>
</dbReference>
<dbReference type="PANTHER" id="PTHR47959">
    <property type="entry name" value="ATP-DEPENDENT RNA HELICASE RHLE-RELATED"/>
    <property type="match status" value="1"/>
</dbReference>
<evidence type="ECO:0000256" key="2">
    <source>
        <dbReference type="ARBA" id="ARBA00022801"/>
    </source>
</evidence>
<feature type="compositionally biased region" description="Basic residues" evidence="7">
    <location>
        <begin position="602"/>
        <end position="611"/>
    </location>
</feature>
<feature type="domain" description="DEAD-box RNA helicase Q" evidence="10">
    <location>
        <begin position="178"/>
        <end position="206"/>
    </location>
</feature>
<dbReference type="InterPro" id="IPR000629">
    <property type="entry name" value="RNA-helicase_DEAD-box_CS"/>
</dbReference>
<dbReference type="RefSeq" id="XP_004363943.1">
    <property type="nucleotide sequence ID" value="XM_004363886.2"/>
</dbReference>
<evidence type="ECO:0000256" key="7">
    <source>
        <dbReference type="SAM" id="MobiDB-lite"/>
    </source>
</evidence>
<dbReference type="FunCoup" id="A0A0D2VNY2">
    <property type="interactions" value="313"/>
</dbReference>
<feature type="compositionally biased region" description="Acidic residues" evidence="7">
    <location>
        <begin position="103"/>
        <end position="119"/>
    </location>
</feature>
<keyword evidence="2 6" id="KW-0378">Hydrolase</keyword>
<dbReference type="SUPFAM" id="SSF52540">
    <property type="entry name" value="P-loop containing nucleoside triphosphate hydrolases"/>
    <property type="match status" value="1"/>
</dbReference>
<keyword evidence="4 6" id="KW-0067">ATP-binding</keyword>
<dbReference type="STRING" id="595528.A0A0D2VNY2"/>
<dbReference type="InterPro" id="IPR011545">
    <property type="entry name" value="DEAD/DEAH_box_helicase_dom"/>
</dbReference>
<feature type="compositionally biased region" description="Acidic residues" evidence="7">
    <location>
        <begin position="126"/>
        <end position="170"/>
    </location>
</feature>
<dbReference type="InterPro" id="IPR014001">
    <property type="entry name" value="Helicase_ATP-bd"/>
</dbReference>
<feature type="short sequence motif" description="Q motif" evidence="5">
    <location>
        <begin position="178"/>
        <end position="206"/>
    </location>
</feature>
<evidence type="ECO:0000256" key="3">
    <source>
        <dbReference type="ARBA" id="ARBA00022806"/>
    </source>
</evidence>
<dbReference type="OMA" id="IMIFTDT"/>
<dbReference type="SMART" id="SM00490">
    <property type="entry name" value="HELICc"/>
    <property type="match status" value="1"/>
</dbReference>
<evidence type="ECO:0000313" key="11">
    <source>
        <dbReference type="EMBL" id="KJE92077.1"/>
    </source>
</evidence>
<dbReference type="PANTHER" id="PTHR47959:SF24">
    <property type="entry name" value="ATP-DEPENDENT RNA HELICASE"/>
    <property type="match status" value="1"/>
</dbReference>
<dbReference type="InterPro" id="IPR001650">
    <property type="entry name" value="Helicase_C-like"/>
</dbReference>
<dbReference type="InterPro" id="IPR014014">
    <property type="entry name" value="RNA_helicase_DEAD_Q_motif"/>
</dbReference>
<dbReference type="GO" id="GO:0005524">
    <property type="term" value="F:ATP binding"/>
    <property type="evidence" value="ECO:0007669"/>
    <property type="project" value="UniProtKB-KW"/>
</dbReference>
<dbReference type="EMBL" id="KE346363">
    <property type="protein sequence ID" value="KJE92077.1"/>
    <property type="molecule type" value="Genomic_DNA"/>
</dbReference>
<evidence type="ECO:0000259" key="10">
    <source>
        <dbReference type="PROSITE" id="PS51195"/>
    </source>
</evidence>
<gene>
    <name evidence="11" type="ORF">CAOG_003104</name>
</gene>
<accession>A0A0D2VNY2</accession>
<dbReference type="PROSITE" id="PS00039">
    <property type="entry name" value="DEAD_ATP_HELICASE"/>
    <property type="match status" value="1"/>
</dbReference>
<evidence type="ECO:0000256" key="1">
    <source>
        <dbReference type="ARBA" id="ARBA00022741"/>
    </source>
</evidence>
<dbReference type="CDD" id="cd17955">
    <property type="entry name" value="DEADc_DDX49"/>
    <property type="match status" value="1"/>
</dbReference>
<dbReference type="GO" id="GO:0016787">
    <property type="term" value="F:hydrolase activity"/>
    <property type="evidence" value="ECO:0007669"/>
    <property type="project" value="UniProtKB-KW"/>
</dbReference>
<evidence type="ECO:0000259" key="9">
    <source>
        <dbReference type="PROSITE" id="PS51194"/>
    </source>
</evidence>